<evidence type="ECO:0000256" key="1">
    <source>
        <dbReference type="SAM" id="Phobius"/>
    </source>
</evidence>
<organism evidence="2 3">
    <name type="scientific">Podospora aff. communis PSN243</name>
    <dbReference type="NCBI Taxonomy" id="3040156"/>
    <lineage>
        <taxon>Eukaryota</taxon>
        <taxon>Fungi</taxon>
        <taxon>Dikarya</taxon>
        <taxon>Ascomycota</taxon>
        <taxon>Pezizomycotina</taxon>
        <taxon>Sordariomycetes</taxon>
        <taxon>Sordariomycetidae</taxon>
        <taxon>Sordariales</taxon>
        <taxon>Podosporaceae</taxon>
        <taxon>Podospora</taxon>
    </lineage>
</organism>
<comment type="caution">
    <text evidence="2">The sequence shown here is derived from an EMBL/GenBank/DDBJ whole genome shotgun (WGS) entry which is preliminary data.</text>
</comment>
<feature type="transmembrane region" description="Helical" evidence="1">
    <location>
        <begin position="314"/>
        <end position="336"/>
    </location>
</feature>
<evidence type="ECO:0000313" key="3">
    <source>
        <dbReference type="Proteomes" id="UP001321760"/>
    </source>
</evidence>
<name>A0AAV9GBA0_9PEZI</name>
<reference evidence="2" key="2">
    <citation type="submission" date="2023-05" db="EMBL/GenBank/DDBJ databases">
        <authorList>
            <consortium name="Lawrence Berkeley National Laboratory"/>
            <person name="Steindorff A."/>
            <person name="Hensen N."/>
            <person name="Bonometti L."/>
            <person name="Westerberg I."/>
            <person name="Brannstrom I.O."/>
            <person name="Guillou S."/>
            <person name="Cros-Aarteil S."/>
            <person name="Calhoun S."/>
            <person name="Haridas S."/>
            <person name="Kuo A."/>
            <person name="Mondo S."/>
            <person name="Pangilinan J."/>
            <person name="Riley R."/>
            <person name="Labutti K."/>
            <person name="Andreopoulos B."/>
            <person name="Lipzen A."/>
            <person name="Chen C."/>
            <person name="Yanf M."/>
            <person name="Daum C."/>
            <person name="Ng V."/>
            <person name="Clum A."/>
            <person name="Ohm R."/>
            <person name="Martin F."/>
            <person name="Silar P."/>
            <person name="Natvig D."/>
            <person name="Lalanne C."/>
            <person name="Gautier V."/>
            <person name="Ament-Velasquez S.L."/>
            <person name="Kruys A."/>
            <person name="Hutchinson M.I."/>
            <person name="Powell A.J."/>
            <person name="Barry K."/>
            <person name="Miller A.N."/>
            <person name="Grigoriev I.V."/>
            <person name="Debuchy R."/>
            <person name="Gladieux P."/>
            <person name="Thoren M.H."/>
            <person name="Johannesson H."/>
        </authorList>
    </citation>
    <scope>NUCLEOTIDE SEQUENCE</scope>
    <source>
        <strain evidence="2">PSN243</strain>
    </source>
</reference>
<dbReference type="AlphaFoldDB" id="A0AAV9GBA0"/>
<accession>A0AAV9GBA0</accession>
<dbReference type="Proteomes" id="UP001321760">
    <property type="component" value="Unassembled WGS sequence"/>
</dbReference>
<feature type="transmembrane region" description="Helical" evidence="1">
    <location>
        <begin position="121"/>
        <end position="138"/>
    </location>
</feature>
<keyword evidence="1" id="KW-0472">Membrane</keyword>
<evidence type="ECO:0000313" key="2">
    <source>
        <dbReference type="EMBL" id="KAK4444598.1"/>
    </source>
</evidence>
<dbReference type="EMBL" id="MU865975">
    <property type="protein sequence ID" value="KAK4444598.1"/>
    <property type="molecule type" value="Genomic_DNA"/>
</dbReference>
<keyword evidence="1" id="KW-0812">Transmembrane</keyword>
<protein>
    <submittedName>
        <fullName evidence="2">Uncharacterized protein</fullName>
    </submittedName>
</protein>
<keyword evidence="1" id="KW-1133">Transmembrane helix</keyword>
<feature type="transmembrane region" description="Helical" evidence="1">
    <location>
        <begin position="93"/>
        <end position="115"/>
    </location>
</feature>
<gene>
    <name evidence="2" type="ORF">QBC34DRAFT_308596</name>
</gene>
<feature type="transmembrane region" description="Helical" evidence="1">
    <location>
        <begin position="12"/>
        <end position="40"/>
    </location>
</feature>
<sequence length="613" mass="66402">MIAAVASRIAILAVFLALQILVFFLELLIFVSSVTLHSWYIPLRQWVAPAGFALLGVVIAPVAFTGLDVNSTGLSSECPAGVDADVAGDGVRIAVWVQVTVLVAIVTMGSFHLKATGAKEVGAGLVLTHISLAIAILVQLRRRTLSPADAAAGTIILDAQNMALSIQLAAKETLAARWQVSIVILVQLFGLVLIPVLASNLFMGSFAAEDCTCVTVFWWAWLSNCLPAWRQPEEQSVFWIYYTMRCVSFAQAAFHAVFNTQTFHEAEPKCGDEGTEEQKMGGALVGITYPYIKSSGGGLTADSKDGQVARFGEYPATITFMYGIYGVYAIASLGAIEGSMRDLGLRPTSGVDSIGQIIALVIAGATTLRAGWLFGKLFTDEWRSSRELGFVWPFHVPQSTLRLMATFLLPPSFDFPPDFIELGTILSDPHDLIKLDKDPSVPIPADIAIWSHDENFVLGLPSSSSTASSILRSILAFARLGLPRSSEVHVTVDRLETRQFTPTSDYIEQRVKEPSIAQYITGGNVRMGKQVFMVTGIKIAHGAVTIPGPIEGPGGIALASGAWTRETVIERRHEVQIPDYEQGFLLAYQLVAITVRRDLTVADVRRYTRGALL</sequence>
<keyword evidence="3" id="KW-1185">Reference proteome</keyword>
<feature type="transmembrane region" description="Helical" evidence="1">
    <location>
        <begin position="176"/>
        <end position="198"/>
    </location>
</feature>
<proteinExistence type="predicted"/>
<reference evidence="2" key="1">
    <citation type="journal article" date="2023" name="Mol. Phylogenet. Evol.">
        <title>Genome-scale phylogeny and comparative genomics of the fungal order Sordariales.</title>
        <authorList>
            <person name="Hensen N."/>
            <person name="Bonometti L."/>
            <person name="Westerberg I."/>
            <person name="Brannstrom I.O."/>
            <person name="Guillou S."/>
            <person name="Cros-Aarteil S."/>
            <person name="Calhoun S."/>
            <person name="Haridas S."/>
            <person name="Kuo A."/>
            <person name="Mondo S."/>
            <person name="Pangilinan J."/>
            <person name="Riley R."/>
            <person name="LaButti K."/>
            <person name="Andreopoulos B."/>
            <person name="Lipzen A."/>
            <person name="Chen C."/>
            <person name="Yan M."/>
            <person name="Daum C."/>
            <person name="Ng V."/>
            <person name="Clum A."/>
            <person name="Steindorff A."/>
            <person name="Ohm R.A."/>
            <person name="Martin F."/>
            <person name="Silar P."/>
            <person name="Natvig D.O."/>
            <person name="Lalanne C."/>
            <person name="Gautier V."/>
            <person name="Ament-Velasquez S.L."/>
            <person name="Kruys A."/>
            <person name="Hutchinson M.I."/>
            <person name="Powell A.J."/>
            <person name="Barry K."/>
            <person name="Miller A.N."/>
            <person name="Grigoriev I.V."/>
            <person name="Debuchy R."/>
            <person name="Gladieux P."/>
            <person name="Hiltunen Thoren M."/>
            <person name="Johannesson H."/>
        </authorList>
    </citation>
    <scope>NUCLEOTIDE SEQUENCE</scope>
    <source>
        <strain evidence="2">PSN243</strain>
    </source>
</reference>
<feature type="transmembrane region" description="Helical" evidence="1">
    <location>
        <begin position="356"/>
        <end position="375"/>
    </location>
</feature>
<feature type="transmembrane region" description="Helical" evidence="1">
    <location>
        <begin position="46"/>
        <end position="67"/>
    </location>
</feature>